<dbReference type="FunFam" id="3.40.50.300:FF:001091">
    <property type="entry name" value="Probable disease resistance protein At1g61300"/>
    <property type="match status" value="1"/>
</dbReference>
<keyword evidence="4" id="KW-0547">Nucleotide-binding</keyword>
<dbReference type="InterPro" id="IPR001611">
    <property type="entry name" value="Leu-rich_rpt"/>
</dbReference>
<dbReference type="GO" id="GO:0005524">
    <property type="term" value="F:ATP binding"/>
    <property type="evidence" value="ECO:0007669"/>
    <property type="project" value="UniProtKB-KW"/>
</dbReference>
<keyword evidence="7" id="KW-0175">Coiled coil</keyword>
<evidence type="ECO:0000259" key="8">
    <source>
        <dbReference type="Pfam" id="PF00931"/>
    </source>
</evidence>
<evidence type="ECO:0000256" key="2">
    <source>
        <dbReference type="ARBA" id="ARBA00022614"/>
    </source>
</evidence>
<keyword evidence="2" id="KW-0433">Leucine-rich repeat</keyword>
<proteinExistence type="inferred from homology"/>
<dbReference type="InterPro" id="IPR036388">
    <property type="entry name" value="WH-like_DNA-bd_sf"/>
</dbReference>
<dbReference type="InterPro" id="IPR027417">
    <property type="entry name" value="P-loop_NTPase"/>
</dbReference>
<gene>
    <name evidence="12" type="ORF">E3N88_34848</name>
</gene>
<evidence type="ECO:0000313" key="13">
    <source>
        <dbReference type="Proteomes" id="UP000326396"/>
    </source>
</evidence>
<dbReference type="Proteomes" id="UP000326396">
    <property type="component" value="Linkage Group LG7"/>
</dbReference>
<dbReference type="FunFam" id="1.10.10.10:FF:000322">
    <property type="entry name" value="Probable disease resistance protein At1g63360"/>
    <property type="match status" value="1"/>
</dbReference>
<dbReference type="InterPro" id="IPR050905">
    <property type="entry name" value="Plant_NBS-LRR"/>
</dbReference>
<accession>A0A5N6LZG1</accession>
<comment type="caution">
    <text evidence="12">The sequence shown here is derived from an EMBL/GenBank/DDBJ whole genome shotgun (WGS) entry which is preliminary data.</text>
</comment>
<dbReference type="SUPFAM" id="SSF52058">
    <property type="entry name" value="L domain-like"/>
    <property type="match status" value="1"/>
</dbReference>
<dbReference type="InterPro" id="IPR002182">
    <property type="entry name" value="NB-ARC"/>
</dbReference>
<dbReference type="Gene3D" id="1.10.10.10">
    <property type="entry name" value="Winged helix-like DNA-binding domain superfamily/Winged helix DNA-binding domain"/>
    <property type="match status" value="1"/>
</dbReference>
<feature type="domain" description="Disease resistance protein winged helix" evidence="10">
    <location>
        <begin position="394"/>
        <end position="460"/>
    </location>
</feature>
<evidence type="ECO:0000256" key="6">
    <source>
        <dbReference type="ARBA" id="ARBA00022840"/>
    </source>
</evidence>
<reference evidence="12 13" key="1">
    <citation type="submission" date="2019-05" db="EMBL/GenBank/DDBJ databases">
        <title>Mikania micrantha, genome provides insights into the molecular mechanism of rapid growth.</title>
        <authorList>
            <person name="Liu B."/>
        </authorList>
    </citation>
    <scope>NUCLEOTIDE SEQUENCE [LARGE SCALE GENOMIC DNA]</scope>
    <source>
        <strain evidence="12">NLD-2019</strain>
        <tissue evidence="12">Leaf</tissue>
    </source>
</reference>
<evidence type="ECO:0000313" key="12">
    <source>
        <dbReference type="EMBL" id="KAD3066968.1"/>
    </source>
</evidence>
<dbReference type="OrthoDB" id="736010at2759"/>
<keyword evidence="5" id="KW-0611">Plant defense</keyword>
<keyword evidence="3" id="KW-0677">Repeat</keyword>
<dbReference type="PANTHER" id="PTHR33463">
    <property type="entry name" value="NB-ARC DOMAIN-CONTAINING PROTEIN-RELATED"/>
    <property type="match status" value="1"/>
</dbReference>
<dbReference type="Pfam" id="PF00931">
    <property type="entry name" value="NB-ARC"/>
    <property type="match status" value="1"/>
</dbReference>
<dbReference type="PANTHER" id="PTHR33463:SF218">
    <property type="entry name" value="DISEASE RESISTANCE PROTEIN RPS2-LIKE"/>
    <property type="match status" value="1"/>
</dbReference>
<evidence type="ECO:0000256" key="3">
    <source>
        <dbReference type="ARBA" id="ARBA00022737"/>
    </source>
</evidence>
<keyword evidence="13" id="KW-1185">Reference proteome</keyword>
<dbReference type="InterPro" id="IPR058922">
    <property type="entry name" value="WHD_DRP"/>
</dbReference>
<feature type="domain" description="Disease resistance R13L4/SHOC-2-like LRR" evidence="11">
    <location>
        <begin position="492"/>
        <end position="694"/>
    </location>
</feature>
<evidence type="ECO:0000256" key="4">
    <source>
        <dbReference type="ARBA" id="ARBA00022741"/>
    </source>
</evidence>
<dbReference type="InterPro" id="IPR057135">
    <property type="entry name" value="At4g27190-like_LRR"/>
</dbReference>
<feature type="domain" description="NB-ARC" evidence="8">
    <location>
        <begin position="144"/>
        <end position="305"/>
    </location>
</feature>
<dbReference type="InterPro" id="IPR003591">
    <property type="entry name" value="Leu-rich_rpt_typical-subtyp"/>
</dbReference>
<dbReference type="Gene3D" id="3.80.10.10">
    <property type="entry name" value="Ribonuclease Inhibitor"/>
    <property type="match status" value="2"/>
</dbReference>
<dbReference type="Pfam" id="PF23598">
    <property type="entry name" value="LRR_14"/>
    <property type="match status" value="1"/>
</dbReference>
<dbReference type="SMART" id="SM00369">
    <property type="entry name" value="LRR_TYP"/>
    <property type="match status" value="4"/>
</dbReference>
<dbReference type="SUPFAM" id="SSF52047">
    <property type="entry name" value="RNI-like"/>
    <property type="match status" value="1"/>
</dbReference>
<dbReference type="Gene3D" id="1.10.8.430">
    <property type="entry name" value="Helical domain of apoptotic protease-activating factors"/>
    <property type="match status" value="1"/>
</dbReference>
<evidence type="ECO:0000259" key="10">
    <source>
        <dbReference type="Pfam" id="PF23559"/>
    </source>
</evidence>
<dbReference type="InterPro" id="IPR042197">
    <property type="entry name" value="Apaf_helical"/>
</dbReference>
<dbReference type="InterPro" id="IPR055414">
    <property type="entry name" value="LRR_R13L4/SHOC2-like"/>
</dbReference>
<dbReference type="GO" id="GO:0051607">
    <property type="term" value="P:defense response to virus"/>
    <property type="evidence" value="ECO:0007669"/>
    <property type="project" value="UniProtKB-ARBA"/>
</dbReference>
<dbReference type="Pfam" id="PF23559">
    <property type="entry name" value="WHD_DRP"/>
    <property type="match status" value="1"/>
</dbReference>
<evidence type="ECO:0000256" key="5">
    <source>
        <dbReference type="ARBA" id="ARBA00022821"/>
    </source>
</evidence>
<keyword evidence="6" id="KW-0067">ATP-binding</keyword>
<sequence>MESVVGFGAKTVFKFLSSRFTNLSKYEENIVELRDELANLMNKRMAIQEDVNIAKLEEKVPKPQVSEWLTKVSRAEDDVRPLLEMADGKASKMKHCWTVAKKLHLVKELNSTHFEAVTCEKGSPIKPVVEMAVPPLVGLGAASDMKQLLEMLNRDDIRRIAVWGKGGIGKTTLVKNLSNELYVSSPNCFDIVIWVQVSKSLDLGIIQSQIAKRIHLKVEARDTPIIIASKILQRLKMRRKILLILDDVWEKIDFDAVGIPSRDPFCKILLTTRSRDVCRHMAVDVSFQLNLMNEEDAWTLFAHSAGPVLYLNGIESPARKIVASFNGLPLAIKTLGNSMRDRPQIELWRNAYLRWRCSSPLFKDIEKEIFGTLATSYYSLPSKILKQCFLFCSLYPAGFSIDVGELIQCWVSDGLISENQSTEEAANYGVALVEHLKDTCLLDQDSEGTVKMHDIFRDLAILLSQSQELLYGFHTQSGLPFRQMPSESSKRVSLMRCRIKKLPEFPAYSQLTVLFLQSNPIQKIPNDFFHNLISLRVLNLTETRITSLPPSFLCLRELRSLFMRNCLIEKLPSLKSFNKLLVLDLSGTPIKALPKGFGSLHSLRELNLSCTPFLNKIVAGSISGLSRLESLDMSFSSYNWNPKTGAYQKATFDELLLLENLSVLQIRLDSVKCLESASFWLKRLTRFDIQISPWSHGSNHHVAKRNEKRLVLRGVDLLQEDLQDLLHSTSFLDLSTCVGITRRHWLSLSSLISLTISNCNDMTHLISKERSSREMFPNLQHLVLDNLYNLKTIVEGIIPRGKCLRNLTTLQVLDCPVLKGAVSYAMLRHVKKLEEIKVSSCENMSCIIESGEHEEMLPNLRVLDISNMMNLRSVCVGTSVCPMLQRMKVFHCFGLKNLPLSISNSCSLKNIEGDVKWWNGLRWDNDEIKHFFQQHFQAYPDENCSRKRKDFALASELTKHSIMQLCQPASSALSRCLQLWLRLRVTLSLHCILKYWGNKGKAIAKKNHPILLLL</sequence>
<name>A0A5N6LZG1_9ASTR</name>
<evidence type="ECO:0000259" key="11">
    <source>
        <dbReference type="Pfam" id="PF23598"/>
    </source>
</evidence>
<dbReference type="PRINTS" id="PR00364">
    <property type="entry name" value="DISEASERSIST"/>
</dbReference>
<dbReference type="SUPFAM" id="SSF52540">
    <property type="entry name" value="P-loop containing nucleoside triphosphate hydrolases"/>
    <property type="match status" value="1"/>
</dbReference>
<organism evidence="12 13">
    <name type="scientific">Mikania micrantha</name>
    <name type="common">bitter vine</name>
    <dbReference type="NCBI Taxonomy" id="192012"/>
    <lineage>
        <taxon>Eukaryota</taxon>
        <taxon>Viridiplantae</taxon>
        <taxon>Streptophyta</taxon>
        <taxon>Embryophyta</taxon>
        <taxon>Tracheophyta</taxon>
        <taxon>Spermatophyta</taxon>
        <taxon>Magnoliopsida</taxon>
        <taxon>eudicotyledons</taxon>
        <taxon>Gunneridae</taxon>
        <taxon>Pentapetalae</taxon>
        <taxon>asterids</taxon>
        <taxon>campanulids</taxon>
        <taxon>Asterales</taxon>
        <taxon>Asteraceae</taxon>
        <taxon>Asteroideae</taxon>
        <taxon>Heliantheae alliance</taxon>
        <taxon>Eupatorieae</taxon>
        <taxon>Mikania</taxon>
    </lineage>
</organism>
<dbReference type="EMBL" id="SZYD01000017">
    <property type="protein sequence ID" value="KAD3066968.1"/>
    <property type="molecule type" value="Genomic_DNA"/>
</dbReference>
<evidence type="ECO:0000256" key="1">
    <source>
        <dbReference type="ARBA" id="ARBA00008894"/>
    </source>
</evidence>
<dbReference type="GO" id="GO:0043531">
    <property type="term" value="F:ADP binding"/>
    <property type="evidence" value="ECO:0007669"/>
    <property type="project" value="InterPro"/>
</dbReference>
<evidence type="ECO:0000256" key="7">
    <source>
        <dbReference type="SAM" id="Coils"/>
    </source>
</evidence>
<dbReference type="Gene3D" id="3.40.50.300">
    <property type="entry name" value="P-loop containing nucleotide triphosphate hydrolases"/>
    <property type="match status" value="1"/>
</dbReference>
<protein>
    <submittedName>
        <fullName evidence="12">Uncharacterized protein</fullName>
    </submittedName>
</protein>
<evidence type="ECO:0000259" key="9">
    <source>
        <dbReference type="Pfam" id="PF23247"/>
    </source>
</evidence>
<comment type="similarity">
    <text evidence="1">Belongs to the disease resistance NB-LRR family.</text>
</comment>
<dbReference type="InterPro" id="IPR032675">
    <property type="entry name" value="LRR_dom_sf"/>
</dbReference>
<dbReference type="PROSITE" id="PS51450">
    <property type="entry name" value="LRR"/>
    <property type="match status" value="1"/>
</dbReference>
<feature type="domain" description="Disease resistance protein At4g27190-like leucine-rich repeats" evidence="9">
    <location>
        <begin position="779"/>
        <end position="904"/>
    </location>
</feature>
<feature type="coiled-coil region" evidence="7">
    <location>
        <begin position="23"/>
        <end position="57"/>
    </location>
</feature>
<dbReference type="AlphaFoldDB" id="A0A5N6LZG1"/>
<dbReference type="Pfam" id="PF23247">
    <property type="entry name" value="LRR_RPS2"/>
    <property type="match status" value="1"/>
</dbReference>